<dbReference type="EMBL" id="LKMD01000103">
    <property type="protein sequence ID" value="PIA96136.1"/>
    <property type="molecule type" value="Genomic_DNA"/>
</dbReference>
<reference evidence="3 5" key="2">
    <citation type="submission" date="2023-09" db="EMBL/GenBank/DDBJ databases">
        <title>Complete-Gapless Cercospora beticola genome.</title>
        <authorList>
            <person name="Wyatt N.A."/>
            <person name="Spanner R.E."/>
            <person name="Bolton M.D."/>
        </authorList>
    </citation>
    <scope>NUCLEOTIDE SEQUENCE [LARGE SCALE GENOMIC DNA]</scope>
    <source>
        <strain evidence="3">Cb09-40</strain>
    </source>
</reference>
<evidence type="ECO:0000313" key="4">
    <source>
        <dbReference type="Proteomes" id="UP000230605"/>
    </source>
</evidence>
<organism evidence="2 4">
    <name type="scientific">Cercospora beticola</name>
    <name type="common">Sugarbeet leaf spot fungus</name>
    <dbReference type="NCBI Taxonomy" id="122368"/>
    <lineage>
        <taxon>Eukaryota</taxon>
        <taxon>Fungi</taxon>
        <taxon>Dikarya</taxon>
        <taxon>Ascomycota</taxon>
        <taxon>Pezizomycotina</taxon>
        <taxon>Dothideomycetes</taxon>
        <taxon>Dothideomycetidae</taxon>
        <taxon>Mycosphaerellales</taxon>
        <taxon>Mycosphaerellaceae</taxon>
        <taxon>Cercospora</taxon>
    </lineage>
</organism>
<dbReference type="CDD" id="cd18186">
    <property type="entry name" value="BTB_POZ_ZBTB_KLHL-like"/>
    <property type="match status" value="1"/>
</dbReference>
<evidence type="ECO:0000313" key="3">
    <source>
        <dbReference type="EMBL" id="WPB07142.1"/>
    </source>
</evidence>
<feature type="domain" description="BTB" evidence="1">
    <location>
        <begin position="22"/>
        <end position="80"/>
    </location>
</feature>
<dbReference type="Proteomes" id="UP000230605">
    <property type="component" value="Chromosome 8"/>
</dbReference>
<reference evidence="2 4" key="1">
    <citation type="submission" date="2015-10" db="EMBL/GenBank/DDBJ databases">
        <title>The cercosporin biosynthetic gene cluster was horizontally transferred to several fungal lineages and shown to be expanded in Cercospora beticola based on microsynteny with recipient genomes.</title>
        <authorList>
            <person name="De Jonge R."/>
            <person name="Ebert M.K."/>
            <person name="Suttle J.C."/>
            <person name="Jurick Ii W.M."/>
            <person name="Secor G.A."/>
            <person name="Thomma B.P."/>
            <person name="Van De Peer Y."/>
            <person name="Bolton M.D."/>
        </authorList>
    </citation>
    <scope>NUCLEOTIDE SEQUENCE [LARGE SCALE GENOMIC DNA]</scope>
    <source>
        <strain evidence="2 4">09-40</strain>
    </source>
</reference>
<protein>
    <recommendedName>
        <fullName evidence="1">BTB domain-containing protein</fullName>
    </recommendedName>
</protein>
<sequence>MASPDRPTGSTLKRIYQSGEWSDLTISTATRDFHVHKAIVCPACPFFEAACTRDFREARTGVVTLPESAEAVEGILKFIYGLPLGEVTVEHATSENINHLRQLVDMHVAADKYDLPGLWRLTKRSIITYIVSTTRVDKLVDQGQYTYQQDCGTVDQSIMRYQICAVAKSLPAIRQEDHVWQKLVANAEFLAAAIDQALEWGKPDAGRDALHERVAMEEEEQFADIMRLWTELHPK</sequence>
<dbReference type="SUPFAM" id="SSF54695">
    <property type="entry name" value="POZ domain"/>
    <property type="match status" value="1"/>
</dbReference>
<dbReference type="InterPro" id="IPR011333">
    <property type="entry name" value="SKP1/BTB/POZ_sf"/>
</dbReference>
<dbReference type="PANTHER" id="PTHR47843:SF5">
    <property type="entry name" value="BTB_POZ DOMAIN PROTEIN"/>
    <property type="match status" value="1"/>
</dbReference>
<evidence type="ECO:0000313" key="5">
    <source>
        <dbReference type="Proteomes" id="UP001302367"/>
    </source>
</evidence>
<keyword evidence="5" id="KW-1185">Reference proteome</keyword>
<dbReference type="PANTHER" id="PTHR47843">
    <property type="entry name" value="BTB DOMAIN-CONTAINING PROTEIN-RELATED"/>
    <property type="match status" value="1"/>
</dbReference>
<dbReference type="InterPro" id="IPR000210">
    <property type="entry name" value="BTB/POZ_dom"/>
</dbReference>
<name>A0A2G5HUC7_CERBT</name>
<dbReference type="OrthoDB" id="3644790at2759"/>
<dbReference type="PROSITE" id="PS50097">
    <property type="entry name" value="BTB"/>
    <property type="match status" value="1"/>
</dbReference>
<evidence type="ECO:0000259" key="1">
    <source>
        <dbReference type="PROSITE" id="PS50097"/>
    </source>
</evidence>
<dbReference type="Pfam" id="PF00651">
    <property type="entry name" value="BTB"/>
    <property type="match status" value="1"/>
</dbReference>
<dbReference type="Gene3D" id="3.30.710.10">
    <property type="entry name" value="Potassium Channel Kv1.1, Chain A"/>
    <property type="match status" value="1"/>
</dbReference>
<dbReference type="EMBL" id="CP134191">
    <property type="protein sequence ID" value="WPB07142.1"/>
    <property type="molecule type" value="Genomic_DNA"/>
</dbReference>
<gene>
    <name evidence="2" type="ORF">CB0940_10425</name>
    <name evidence="3" type="ORF">RHO25_011802</name>
</gene>
<dbReference type="SMART" id="SM00225">
    <property type="entry name" value="BTB"/>
    <property type="match status" value="1"/>
</dbReference>
<accession>A0A2G5HUC7</accession>
<proteinExistence type="predicted"/>
<evidence type="ECO:0000313" key="2">
    <source>
        <dbReference type="EMBL" id="PIA96136.1"/>
    </source>
</evidence>
<dbReference type="AlphaFoldDB" id="A0A2G5HUC7"/>
<dbReference type="Proteomes" id="UP001302367">
    <property type="component" value="Chromosome 8"/>
</dbReference>